<dbReference type="RefSeq" id="WP_114693802.1">
    <property type="nucleotide sequence ID" value="NZ_QQOH01000001.1"/>
</dbReference>
<evidence type="ECO:0000313" key="1">
    <source>
        <dbReference type="EMBL" id="RDE24218.1"/>
    </source>
</evidence>
<accession>A0A369WQ50</accession>
<organism evidence="1 2">
    <name type="scientific">Motiliproteus coralliicola</name>
    <dbReference type="NCBI Taxonomy" id="2283196"/>
    <lineage>
        <taxon>Bacteria</taxon>
        <taxon>Pseudomonadati</taxon>
        <taxon>Pseudomonadota</taxon>
        <taxon>Gammaproteobacteria</taxon>
        <taxon>Oceanospirillales</taxon>
        <taxon>Oceanospirillaceae</taxon>
        <taxon>Motiliproteus</taxon>
    </lineage>
</organism>
<dbReference type="EMBL" id="QQOH01000001">
    <property type="protein sequence ID" value="RDE24218.1"/>
    <property type="molecule type" value="Genomic_DNA"/>
</dbReference>
<reference evidence="1 2" key="1">
    <citation type="submission" date="2018-07" db="EMBL/GenBank/DDBJ databases">
        <title>Motiliproteus coralliicola sp. nov., a bacterium isolated from Coral.</title>
        <authorList>
            <person name="Wang G."/>
        </authorList>
    </citation>
    <scope>NUCLEOTIDE SEQUENCE [LARGE SCALE GENOMIC DNA]</scope>
    <source>
        <strain evidence="1 2">C34</strain>
    </source>
</reference>
<proteinExistence type="predicted"/>
<sequence length="210" mass="24110">MIPNYEKITEFWCEVVSTIEALLQETDESRAHGLLNHYEKQLKRIDGNLTFHFERNESNNRIEMIIGCDGYAQSIAAVLSLVDAAPLMDGVQVIAFNNRHDPLPECIRVGDDDYAIEQFWFSHRLEAGEFHLSIYLDELDTMDGNPAVEAVMIYLDALLGEFDLMTRVATLCWYDKPQDPLDYGLRPLSDVRDLFDSLRDQIRLIGVTLH</sequence>
<gene>
    <name evidence="1" type="ORF">DV711_01055</name>
</gene>
<evidence type="ECO:0000313" key="2">
    <source>
        <dbReference type="Proteomes" id="UP000253769"/>
    </source>
</evidence>
<name>A0A369WQ50_9GAMM</name>
<comment type="caution">
    <text evidence="1">The sequence shown here is derived from an EMBL/GenBank/DDBJ whole genome shotgun (WGS) entry which is preliminary data.</text>
</comment>
<protein>
    <submittedName>
        <fullName evidence="1">Uncharacterized protein</fullName>
    </submittedName>
</protein>
<dbReference type="AlphaFoldDB" id="A0A369WQ50"/>
<dbReference type="OrthoDB" id="6115512at2"/>
<dbReference type="Proteomes" id="UP000253769">
    <property type="component" value="Unassembled WGS sequence"/>
</dbReference>
<keyword evidence="2" id="KW-1185">Reference proteome</keyword>